<proteinExistence type="predicted"/>
<dbReference type="GO" id="GO:0006885">
    <property type="term" value="P:regulation of pH"/>
    <property type="evidence" value="ECO:0007669"/>
    <property type="project" value="TreeGrafter"/>
</dbReference>
<evidence type="ECO:0000313" key="6">
    <source>
        <dbReference type="Proteomes" id="UP000239757"/>
    </source>
</evidence>
<dbReference type="PANTHER" id="PTHR32468">
    <property type="entry name" value="CATION/H + ANTIPORTER"/>
    <property type="match status" value="1"/>
</dbReference>
<organism evidence="5 6">
    <name type="scientific">Gossypium barbadense</name>
    <name type="common">Sea Island cotton</name>
    <name type="synonym">Hibiscus barbadensis</name>
    <dbReference type="NCBI Taxonomy" id="3634"/>
    <lineage>
        <taxon>Eukaryota</taxon>
        <taxon>Viridiplantae</taxon>
        <taxon>Streptophyta</taxon>
        <taxon>Embryophyta</taxon>
        <taxon>Tracheophyta</taxon>
        <taxon>Spermatophyta</taxon>
        <taxon>Magnoliopsida</taxon>
        <taxon>eudicotyledons</taxon>
        <taxon>Gunneridae</taxon>
        <taxon>Pentapetalae</taxon>
        <taxon>rosids</taxon>
        <taxon>malvids</taxon>
        <taxon>Malvales</taxon>
        <taxon>Malvaceae</taxon>
        <taxon>Malvoideae</taxon>
        <taxon>Gossypium</taxon>
    </lineage>
</organism>
<dbReference type="PANTHER" id="PTHR32468:SF17">
    <property type="entry name" value="CATION_H(+) ANTIPORTER 4"/>
    <property type="match status" value="1"/>
</dbReference>
<sequence length="165" mass="18828">MVRSVALKVAAPNQWAALDSRKTPSLRVPLQFWSGTKAYSDSRRGREYPLIEDPSQRPHLASSLAQYMFTVGSWSSFTLSTVCFTYIEEHVNDGPETSNFLQSIVEDYQLIIVGRRYKTKDPQTSGLQEWCEFQEIGIIGDLLSSADFIRNYSLLIVQQQQQRTV</sequence>
<dbReference type="OrthoDB" id="1731326at2759"/>
<accession>A0A2P5XFK5</accession>
<keyword evidence="4" id="KW-0406">Ion transport</keyword>
<gene>
    <name evidence="5" type="ORF">GOBAR_AA18538</name>
</gene>
<dbReference type="InterPro" id="IPR050794">
    <property type="entry name" value="CPA2_transporter"/>
</dbReference>
<evidence type="ECO:0000313" key="5">
    <source>
        <dbReference type="EMBL" id="PPS02128.1"/>
    </source>
</evidence>
<keyword evidence="2" id="KW-0633">Potassium transport</keyword>
<keyword evidence="1" id="KW-0813">Transport</keyword>
<evidence type="ECO:0000256" key="3">
    <source>
        <dbReference type="ARBA" id="ARBA00022958"/>
    </source>
</evidence>
<evidence type="ECO:0000256" key="2">
    <source>
        <dbReference type="ARBA" id="ARBA00022538"/>
    </source>
</evidence>
<evidence type="ECO:0000256" key="1">
    <source>
        <dbReference type="ARBA" id="ARBA00022448"/>
    </source>
</evidence>
<dbReference type="GO" id="GO:0006813">
    <property type="term" value="P:potassium ion transport"/>
    <property type="evidence" value="ECO:0007669"/>
    <property type="project" value="UniProtKB-KW"/>
</dbReference>
<name>A0A2P5XFK5_GOSBA</name>
<evidence type="ECO:0000256" key="4">
    <source>
        <dbReference type="ARBA" id="ARBA00023065"/>
    </source>
</evidence>
<dbReference type="GO" id="GO:0098662">
    <property type="term" value="P:inorganic cation transmembrane transport"/>
    <property type="evidence" value="ECO:0007669"/>
    <property type="project" value="TreeGrafter"/>
</dbReference>
<dbReference type="GO" id="GO:0012505">
    <property type="term" value="C:endomembrane system"/>
    <property type="evidence" value="ECO:0007669"/>
    <property type="project" value="TreeGrafter"/>
</dbReference>
<dbReference type="AlphaFoldDB" id="A0A2P5XFK5"/>
<protein>
    <submittedName>
        <fullName evidence="5">Uncharacterized protein</fullName>
    </submittedName>
</protein>
<keyword evidence="3" id="KW-0630">Potassium</keyword>
<reference evidence="5 6" key="1">
    <citation type="submission" date="2015-01" db="EMBL/GenBank/DDBJ databases">
        <title>Genome of allotetraploid Gossypium barbadense reveals genomic plasticity and fiber elongation in cotton evolution.</title>
        <authorList>
            <person name="Chen X."/>
            <person name="Liu X."/>
            <person name="Zhao B."/>
            <person name="Zheng H."/>
            <person name="Hu Y."/>
            <person name="Lu G."/>
            <person name="Yang C."/>
            <person name="Chen J."/>
            <person name="Shan C."/>
            <person name="Zhang L."/>
            <person name="Zhou Y."/>
            <person name="Wang L."/>
            <person name="Guo W."/>
            <person name="Bai Y."/>
            <person name="Ruan J."/>
            <person name="Shangguan X."/>
            <person name="Mao Y."/>
            <person name="Jiang J."/>
            <person name="Zhu Y."/>
            <person name="Lei J."/>
            <person name="Kang H."/>
            <person name="Chen S."/>
            <person name="He X."/>
            <person name="Wang R."/>
            <person name="Wang Y."/>
            <person name="Chen J."/>
            <person name="Wang L."/>
            <person name="Yu S."/>
            <person name="Wang B."/>
            <person name="Wei J."/>
            <person name="Song S."/>
            <person name="Lu X."/>
            <person name="Gao Z."/>
            <person name="Gu W."/>
            <person name="Deng X."/>
            <person name="Ma D."/>
            <person name="Wang S."/>
            <person name="Liang W."/>
            <person name="Fang L."/>
            <person name="Cai C."/>
            <person name="Zhu X."/>
            <person name="Zhou B."/>
            <person name="Zhang Y."/>
            <person name="Chen Z."/>
            <person name="Xu S."/>
            <person name="Zhu R."/>
            <person name="Wang S."/>
            <person name="Zhang T."/>
            <person name="Zhao G."/>
        </authorList>
    </citation>
    <scope>NUCLEOTIDE SEQUENCE [LARGE SCALE GENOMIC DNA]</scope>
    <source>
        <strain evidence="6">cv. Xinhai21</strain>
        <tissue evidence="5">Leaf</tissue>
    </source>
</reference>
<dbReference type="Proteomes" id="UP000239757">
    <property type="component" value="Unassembled WGS sequence"/>
</dbReference>
<dbReference type="EMBL" id="KZ664976">
    <property type="protein sequence ID" value="PPS02128.1"/>
    <property type="molecule type" value="Genomic_DNA"/>
</dbReference>